<dbReference type="PRINTS" id="PR00367">
    <property type="entry name" value="ETHRSPELEMNT"/>
</dbReference>
<dbReference type="SMART" id="SM00380">
    <property type="entry name" value="AP2"/>
    <property type="match status" value="1"/>
</dbReference>
<dbReference type="CDD" id="cd00018">
    <property type="entry name" value="AP2"/>
    <property type="match status" value="1"/>
</dbReference>
<evidence type="ECO:0000256" key="2">
    <source>
        <dbReference type="ARBA" id="ARBA00022745"/>
    </source>
</evidence>
<dbReference type="InterPro" id="IPR016177">
    <property type="entry name" value="DNA-bd_dom_sf"/>
</dbReference>
<protein>
    <submittedName>
        <fullName evidence="8">Ethylene-responsive transcription factor 7</fullName>
    </submittedName>
</protein>
<evidence type="ECO:0000313" key="9">
    <source>
        <dbReference type="Proteomes" id="UP000075243"/>
    </source>
</evidence>
<dbReference type="InterPro" id="IPR001471">
    <property type="entry name" value="AP2/ERF_dom"/>
</dbReference>
<dbReference type="Proteomes" id="UP000075243">
    <property type="component" value="Unassembled WGS sequence"/>
</dbReference>
<reference evidence="8" key="1">
    <citation type="journal article" date="2012" name="Nat. Biotechnol.">
        <title>Draft genome sequence of pigeonpea (Cajanus cajan), an orphan legume crop of resource-poor farmers.</title>
        <authorList>
            <person name="Varshney R.K."/>
            <person name="Chen W."/>
            <person name="Li Y."/>
            <person name="Bharti A.K."/>
            <person name="Saxena R.K."/>
            <person name="Schlueter J.A."/>
            <person name="Donoghue M.T."/>
            <person name="Azam S."/>
            <person name="Fan G."/>
            <person name="Whaley A.M."/>
            <person name="Farmer A.D."/>
            <person name="Sheridan J."/>
            <person name="Iwata A."/>
            <person name="Tuteja R."/>
            <person name="Penmetsa R.V."/>
            <person name="Wu W."/>
            <person name="Upadhyaya H.D."/>
            <person name="Yang S.P."/>
            <person name="Shah T."/>
            <person name="Saxena K.B."/>
            <person name="Michael T."/>
            <person name="McCombie W.R."/>
            <person name="Yang B."/>
            <person name="Zhang G."/>
            <person name="Yang H."/>
            <person name="Wang J."/>
            <person name="Spillane C."/>
            <person name="Cook D.R."/>
            <person name="May G.D."/>
            <person name="Xu X."/>
            <person name="Jackson S.A."/>
        </authorList>
    </citation>
    <scope>NUCLEOTIDE SEQUENCE [LARGE SCALE GENOMIC DNA]</scope>
</reference>
<evidence type="ECO:0000256" key="5">
    <source>
        <dbReference type="ARBA" id="ARBA00023163"/>
    </source>
</evidence>
<evidence type="ECO:0000256" key="1">
    <source>
        <dbReference type="ARBA" id="ARBA00004123"/>
    </source>
</evidence>
<feature type="domain" description="AP2/ERF" evidence="7">
    <location>
        <begin position="15"/>
        <end position="73"/>
    </location>
</feature>
<proteinExistence type="predicted"/>
<dbReference type="PROSITE" id="PS51032">
    <property type="entry name" value="AP2_ERF"/>
    <property type="match status" value="1"/>
</dbReference>
<keyword evidence="4" id="KW-0238">DNA-binding</keyword>
<accession>A0A151R0U3</accession>
<dbReference type="OMA" id="CSTTHHQ"/>
<dbReference type="GO" id="GO:0005634">
    <property type="term" value="C:nucleus"/>
    <property type="evidence" value="ECO:0007669"/>
    <property type="project" value="UniProtKB-SubCell"/>
</dbReference>
<dbReference type="STRING" id="3821.A0A151R0U3"/>
<keyword evidence="9" id="KW-1185">Reference proteome</keyword>
<dbReference type="OrthoDB" id="1436123at2759"/>
<dbReference type="InterPro" id="IPR036955">
    <property type="entry name" value="AP2/ERF_dom_sf"/>
</dbReference>
<dbReference type="GO" id="GO:0003677">
    <property type="term" value="F:DNA binding"/>
    <property type="evidence" value="ECO:0007669"/>
    <property type="project" value="UniProtKB-KW"/>
</dbReference>
<comment type="subcellular location">
    <subcellularLocation>
        <location evidence="1">Nucleus</location>
    </subcellularLocation>
</comment>
<dbReference type="PANTHER" id="PTHR31677">
    <property type="entry name" value="AP2 DOMAIN CLASS TRANSCRIPTION FACTOR"/>
    <property type="match status" value="1"/>
</dbReference>
<dbReference type="Gramene" id="C.cajan_41411.t">
    <property type="protein sequence ID" value="C.cajan_41411.t.cds1"/>
    <property type="gene ID" value="C.cajan_41411"/>
</dbReference>
<keyword evidence="3" id="KW-0805">Transcription regulation</keyword>
<evidence type="ECO:0000259" key="7">
    <source>
        <dbReference type="PROSITE" id="PS51032"/>
    </source>
</evidence>
<dbReference type="GO" id="GO:0009873">
    <property type="term" value="P:ethylene-activated signaling pathway"/>
    <property type="evidence" value="ECO:0007669"/>
    <property type="project" value="UniProtKB-KW"/>
</dbReference>
<evidence type="ECO:0000256" key="3">
    <source>
        <dbReference type="ARBA" id="ARBA00023015"/>
    </source>
</evidence>
<keyword evidence="6" id="KW-0539">Nucleus</keyword>
<gene>
    <name evidence="8" type="ORF">KK1_042664</name>
</gene>
<name>A0A151R0U3_CAJCA</name>
<dbReference type="AlphaFoldDB" id="A0A151R0U3"/>
<organism evidence="8 9">
    <name type="scientific">Cajanus cajan</name>
    <name type="common">Pigeon pea</name>
    <name type="synonym">Cajanus indicus</name>
    <dbReference type="NCBI Taxonomy" id="3821"/>
    <lineage>
        <taxon>Eukaryota</taxon>
        <taxon>Viridiplantae</taxon>
        <taxon>Streptophyta</taxon>
        <taxon>Embryophyta</taxon>
        <taxon>Tracheophyta</taxon>
        <taxon>Spermatophyta</taxon>
        <taxon>Magnoliopsida</taxon>
        <taxon>eudicotyledons</taxon>
        <taxon>Gunneridae</taxon>
        <taxon>Pentapetalae</taxon>
        <taxon>rosids</taxon>
        <taxon>fabids</taxon>
        <taxon>Fabales</taxon>
        <taxon>Fabaceae</taxon>
        <taxon>Papilionoideae</taxon>
        <taxon>50 kb inversion clade</taxon>
        <taxon>NPAAA clade</taxon>
        <taxon>indigoferoid/millettioid clade</taxon>
        <taxon>Phaseoleae</taxon>
        <taxon>Cajanus</taxon>
    </lineage>
</organism>
<dbReference type="SUPFAM" id="SSF54171">
    <property type="entry name" value="DNA-binding domain"/>
    <property type="match status" value="1"/>
</dbReference>
<dbReference type="Pfam" id="PF00847">
    <property type="entry name" value="AP2"/>
    <property type="match status" value="1"/>
</dbReference>
<keyword evidence="5" id="KW-0804">Transcription</keyword>
<dbReference type="Gene3D" id="3.30.730.10">
    <property type="entry name" value="AP2/ERF domain"/>
    <property type="match status" value="1"/>
</dbReference>
<evidence type="ECO:0000313" key="8">
    <source>
        <dbReference type="EMBL" id="KYP36228.1"/>
    </source>
</evidence>
<dbReference type="PANTHER" id="PTHR31677:SF157">
    <property type="entry name" value="AP2_ERF DOMAIN-CONTAINING PROTEIN"/>
    <property type="match status" value="1"/>
</dbReference>
<evidence type="ECO:0000256" key="6">
    <source>
        <dbReference type="ARBA" id="ARBA00023242"/>
    </source>
</evidence>
<dbReference type="FunFam" id="3.30.730.10:FF:000001">
    <property type="entry name" value="Ethylene-responsive transcription factor 2"/>
    <property type="match status" value="1"/>
</dbReference>
<keyword evidence="2" id="KW-0936">Ethylene signaling pathway</keyword>
<evidence type="ECO:0000256" key="4">
    <source>
        <dbReference type="ARBA" id="ARBA00023125"/>
    </source>
</evidence>
<dbReference type="EMBL" id="KQ484247">
    <property type="protein sequence ID" value="KYP36228.1"/>
    <property type="molecule type" value="Genomic_DNA"/>
</dbReference>
<dbReference type="GO" id="GO:0003700">
    <property type="term" value="F:DNA-binding transcription factor activity"/>
    <property type="evidence" value="ECO:0007669"/>
    <property type="project" value="InterPro"/>
</dbReference>
<sequence>MAPSESKKVHVEKVPYRGVRRRQWGKYVAEIRDPFKKKCVWLGTFNSAIDAAKAYDVAAIQIRGPDKAKTNFPIPPSHLLTCSTTHHQTHSKQTLILDLDLNQYPAQEIP</sequence>